<protein>
    <submittedName>
        <fullName evidence="1">Uncharacterized protein</fullName>
    </submittedName>
</protein>
<evidence type="ECO:0000313" key="2">
    <source>
        <dbReference type="Proteomes" id="UP000075606"/>
    </source>
</evidence>
<name>A0A150XGG2_9BACT</name>
<accession>A0A150XGG2</accession>
<keyword evidence="2" id="KW-1185">Reference proteome</keyword>
<comment type="caution">
    <text evidence="1">The sequence shown here is derived from an EMBL/GenBank/DDBJ whole genome shotgun (WGS) entry which is preliminary data.</text>
</comment>
<gene>
    <name evidence="1" type="ORF">AWW68_03240</name>
</gene>
<dbReference type="AlphaFoldDB" id="A0A150XGG2"/>
<dbReference type="STRING" id="333140.AWW68_03240"/>
<sequence length="108" mass="12266">MILQSCFPKDEPSITIINNSDDIIRDVYYWPSRLDTISAQISIESGNKIQDKFNLEEVETDGSYLVSFRRGNNTDLEKVNFGYFTLGASLDRSFTLIVMSDTVLVNSK</sequence>
<proteinExistence type="predicted"/>
<dbReference type="EMBL" id="LRPC01000001">
    <property type="protein sequence ID" value="KYG77796.1"/>
    <property type="molecule type" value="Genomic_DNA"/>
</dbReference>
<evidence type="ECO:0000313" key="1">
    <source>
        <dbReference type="EMBL" id="KYG77796.1"/>
    </source>
</evidence>
<dbReference type="Proteomes" id="UP000075606">
    <property type="component" value="Unassembled WGS sequence"/>
</dbReference>
<reference evidence="1 2" key="1">
    <citation type="submission" date="2016-01" db="EMBL/GenBank/DDBJ databases">
        <title>Genome sequencing of Roseivirga spongicola UST030701-084.</title>
        <authorList>
            <person name="Selvaratnam C."/>
            <person name="Thevarajoo S."/>
            <person name="Goh K.M."/>
            <person name="Ee R."/>
            <person name="Chan K.-G."/>
            <person name="Chong C.S."/>
        </authorList>
    </citation>
    <scope>NUCLEOTIDE SEQUENCE [LARGE SCALE GENOMIC DNA]</scope>
    <source>
        <strain evidence="1 2">UST030701-084</strain>
    </source>
</reference>
<organism evidence="1 2">
    <name type="scientific">Roseivirga spongicola</name>
    <dbReference type="NCBI Taxonomy" id="333140"/>
    <lineage>
        <taxon>Bacteria</taxon>
        <taxon>Pseudomonadati</taxon>
        <taxon>Bacteroidota</taxon>
        <taxon>Cytophagia</taxon>
        <taxon>Cytophagales</taxon>
        <taxon>Roseivirgaceae</taxon>
        <taxon>Roseivirga</taxon>
    </lineage>
</organism>